<gene>
    <name evidence="2" type="ORF">GMARGA_LOCUS8921</name>
</gene>
<proteinExistence type="predicted"/>
<evidence type="ECO:0000313" key="2">
    <source>
        <dbReference type="EMBL" id="CAG8642536.1"/>
    </source>
</evidence>
<sequence>EYDYAPNPDTEIDNMGINMNNTEKQTQVTIKCPNEKEYQATMDSSSDTNGTEVEMIDTTENGLATPEMQITGNEHVESYTLEIAIKTTQPEDTEWLHSEEFILVINKKSVASKKNKKN</sequence>
<dbReference type="Proteomes" id="UP000789901">
    <property type="component" value="Unassembled WGS sequence"/>
</dbReference>
<comment type="caution">
    <text evidence="2">The sequence shown here is derived from an EMBL/GenBank/DDBJ whole genome shotgun (WGS) entry which is preliminary data.</text>
</comment>
<keyword evidence="3" id="KW-1185">Reference proteome</keyword>
<reference evidence="2 3" key="1">
    <citation type="submission" date="2021-06" db="EMBL/GenBank/DDBJ databases">
        <authorList>
            <person name="Kallberg Y."/>
            <person name="Tangrot J."/>
            <person name="Rosling A."/>
        </authorList>
    </citation>
    <scope>NUCLEOTIDE SEQUENCE [LARGE SCALE GENOMIC DNA]</scope>
    <source>
        <strain evidence="2 3">120-4 pot B 10/14</strain>
    </source>
</reference>
<protein>
    <submittedName>
        <fullName evidence="2">5149_t:CDS:1</fullName>
    </submittedName>
</protein>
<accession>A0ABN7UNW2</accession>
<evidence type="ECO:0000313" key="3">
    <source>
        <dbReference type="Proteomes" id="UP000789901"/>
    </source>
</evidence>
<name>A0ABN7UNW2_GIGMA</name>
<feature type="non-terminal residue" evidence="2">
    <location>
        <position position="1"/>
    </location>
</feature>
<organism evidence="2 3">
    <name type="scientific">Gigaspora margarita</name>
    <dbReference type="NCBI Taxonomy" id="4874"/>
    <lineage>
        <taxon>Eukaryota</taxon>
        <taxon>Fungi</taxon>
        <taxon>Fungi incertae sedis</taxon>
        <taxon>Mucoromycota</taxon>
        <taxon>Glomeromycotina</taxon>
        <taxon>Glomeromycetes</taxon>
        <taxon>Diversisporales</taxon>
        <taxon>Gigasporaceae</taxon>
        <taxon>Gigaspora</taxon>
    </lineage>
</organism>
<feature type="region of interest" description="Disordered" evidence="1">
    <location>
        <begin position="1"/>
        <end position="23"/>
    </location>
</feature>
<evidence type="ECO:0000256" key="1">
    <source>
        <dbReference type="SAM" id="MobiDB-lite"/>
    </source>
</evidence>
<dbReference type="EMBL" id="CAJVQB010004675">
    <property type="protein sequence ID" value="CAG8642536.1"/>
    <property type="molecule type" value="Genomic_DNA"/>
</dbReference>